<sequence length="173" mass="20189">MILFLLAQSVRHGDPLRSTKISTDLLKFLGYYFEQTVVALYCSTIQNGNFINLIYLKPIQVLQRKRDFSHTEAFEVFKLNFENGKCEEVERLDNKALFLGQNSSLCVDVKRRSFRTGYMANRIYFIDTEAASRYRVGREKNLGIYNMQTGRIERSFANNCAYLSPLMWIELLP</sequence>
<feature type="domain" description="KIB1-4 beta-propeller" evidence="1">
    <location>
        <begin position="61"/>
        <end position="146"/>
    </location>
</feature>
<dbReference type="PANTHER" id="PTHR44259">
    <property type="entry name" value="OS07G0183000 PROTEIN-RELATED"/>
    <property type="match status" value="1"/>
</dbReference>
<dbReference type="PANTHER" id="PTHR44259:SF114">
    <property type="entry name" value="OS06G0707300 PROTEIN"/>
    <property type="match status" value="1"/>
</dbReference>
<dbReference type="AlphaFoldDB" id="A0A067JRL1"/>
<evidence type="ECO:0000259" key="1">
    <source>
        <dbReference type="Pfam" id="PF03478"/>
    </source>
</evidence>
<dbReference type="InterPro" id="IPR005174">
    <property type="entry name" value="KIB1-4_b-propeller"/>
</dbReference>
<dbReference type="OrthoDB" id="642536at2759"/>
<evidence type="ECO:0000313" key="3">
    <source>
        <dbReference type="Proteomes" id="UP000027138"/>
    </source>
</evidence>
<protein>
    <recommendedName>
        <fullName evidence="1">KIB1-4 beta-propeller domain-containing protein</fullName>
    </recommendedName>
</protein>
<dbReference type="Pfam" id="PF03478">
    <property type="entry name" value="Beta-prop_KIB1-4"/>
    <property type="match status" value="1"/>
</dbReference>
<dbReference type="InterPro" id="IPR050942">
    <property type="entry name" value="F-box_BR-signaling"/>
</dbReference>
<reference evidence="2 3" key="1">
    <citation type="journal article" date="2014" name="PLoS ONE">
        <title>Global Analysis of Gene Expression Profiles in Physic Nut (Jatropha curcas L.) Seedlings Exposed to Salt Stress.</title>
        <authorList>
            <person name="Zhang L."/>
            <person name="Zhang C."/>
            <person name="Wu P."/>
            <person name="Chen Y."/>
            <person name="Li M."/>
            <person name="Jiang H."/>
            <person name="Wu G."/>
        </authorList>
    </citation>
    <scope>NUCLEOTIDE SEQUENCE [LARGE SCALE GENOMIC DNA]</scope>
    <source>
        <strain evidence="3">cv. GZQX0401</strain>
        <tissue evidence="2">Young leaves</tissue>
    </source>
</reference>
<dbReference type="Proteomes" id="UP000027138">
    <property type="component" value="Unassembled WGS sequence"/>
</dbReference>
<organism evidence="2 3">
    <name type="scientific">Jatropha curcas</name>
    <name type="common">Barbados nut</name>
    <dbReference type="NCBI Taxonomy" id="180498"/>
    <lineage>
        <taxon>Eukaryota</taxon>
        <taxon>Viridiplantae</taxon>
        <taxon>Streptophyta</taxon>
        <taxon>Embryophyta</taxon>
        <taxon>Tracheophyta</taxon>
        <taxon>Spermatophyta</taxon>
        <taxon>Magnoliopsida</taxon>
        <taxon>eudicotyledons</taxon>
        <taxon>Gunneridae</taxon>
        <taxon>Pentapetalae</taxon>
        <taxon>rosids</taxon>
        <taxon>fabids</taxon>
        <taxon>Malpighiales</taxon>
        <taxon>Euphorbiaceae</taxon>
        <taxon>Crotonoideae</taxon>
        <taxon>Jatropheae</taxon>
        <taxon>Jatropha</taxon>
    </lineage>
</organism>
<dbReference type="EMBL" id="KK914993">
    <property type="protein sequence ID" value="KDP25463.1"/>
    <property type="molecule type" value="Genomic_DNA"/>
</dbReference>
<gene>
    <name evidence="2" type="ORF">JCGZ_20619</name>
</gene>
<evidence type="ECO:0000313" key="2">
    <source>
        <dbReference type="EMBL" id="KDP25463.1"/>
    </source>
</evidence>
<name>A0A067JRL1_JATCU</name>
<proteinExistence type="predicted"/>
<accession>A0A067JRL1</accession>
<keyword evidence="3" id="KW-1185">Reference proteome</keyword>